<proteinExistence type="predicted"/>
<comment type="caution">
    <text evidence="2">The sequence shown here is derived from an EMBL/GenBank/DDBJ whole genome shotgun (WGS) entry which is preliminary data.</text>
</comment>
<dbReference type="AlphaFoldDB" id="A0A5N5T4K5"/>
<evidence type="ECO:0000313" key="3">
    <source>
        <dbReference type="Proteomes" id="UP000326759"/>
    </source>
</evidence>
<dbReference type="EMBL" id="SEYY01010472">
    <property type="protein sequence ID" value="KAB7501491.1"/>
    <property type="molecule type" value="Genomic_DNA"/>
</dbReference>
<keyword evidence="3" id="KW-1185">Reference proteome</keyword>
<gene>
    <name evidence="2" type="ORF">Anas_14055</name>
</gene>
<evidence type="ECO:0000256" key="1">
    <source>
        <dbReference type="SAM" id="MobiDB-lite"/>
    </source>
</evidence>
<feature type="region of interest" description="Disordered" evidence="1">
    <location>
        <begin position="102"/>
        <end position="139"/>
    </location>
</feature>
<accession>A0A5N5T4K5</accession>
<sequence length="139" mass="16309">MRVSEGRLNTILKYEIKRTWNIEELNIEVVEIVPIIVGARGIIKKGLVEHLKRIPIQISTIELSKIVIKKRISILRMTLGFRNTNLKVRSSYSTRYRSRMQRNGNFPEESPFLYKECPNNQNSDESDDEDAELELYQIQ</sequence>
<organism evidence="2 3">
    <name type="scientific">Armadillidium nasatum</name>
    <dbReference type="NCBI Taxonomy" id="96803"/>
    <lineage>
        <taxon>Eukaryota</taxon>
        <taxon>Metazoa</taxon>
        <taxon>Ecdysozoa</taxon>
        <taxon>Arthropoda</taxon>
        <taxon>Crustacea</taxon>
        <taxon>Multicrustacea</taxon>
        <taxon>Malacostraca</taxon>
        <taxon>Eumalacostraca</taxon>
        <taxon>Peracarida</taxon>
        <taxon>Isopoda</taxon>
        <taxon>Oniscidea</taxon>
        <taxon>Crinocheta</taxon>
        <taxon>Armadillidiidae</taxon>
        <taxon>Armadillidium</taxon>
    </lineage>
</organism>
<reference evidence="2 3" key="1">
    <citation type="journal article" date="2019" name="PLoS Biol.">
        <title>Sex chromosomes control vertical transmission of feminizing Wolbachia symbionts in an isopod.</title>
        <authorList>
            <person name="Becking T."/>
            <person name="Chebbi M.A."/>
            <person name="Giraud I."/>
            <person name="Moumen B."/>
            <person name="Laverre T."/>
            <person name="Caubet Y."/>
            <person name="Peccoud J."/>
            <person name="Gilbert C."/>
            <person name="Cordaux R."/>
        </authorList>
    </citation>
    <scope>NUCLEOTIDE SEQUENCE [LARGE SCALE GENOMIC DNA]</scope>
    <source>
        <strain evidence="2">ANa2</strain>
        <tissue evidence="2">Whole body excluding digestive tract and cuticle</tissue>
    </source>
</reference>
<evidence type="ECO:0000313" key="2">
    <source>
        <dbReference type="EMBL" id="KAB7501491.1"/>
    </source>
</evidence>
<feature type="non-terminal residue" evidence="2">
    <location>
        <position position="139"/>
    </location>
</feature>
<dbReference type="Proteomes" id="UP000326759">
    <property type="component" value="Unassembled WGS sequence"/>
</dbReference>
<name>A0A5N5T4K5_9CRUS</name>
<feature type="compositionally biased region" description="Acidic residues" evidence="1">
    <location>
        <begin position="124"/>
        <end position="133"/>
    </location>
</feature>
<protein>
    <submittedName>
        <fullName evidence="2">Uncharacterized protein</fullName>
    </submittedName>
</protein>